<dbReference type="EMBL" id="JACIJJ010000002">
    <property type="protein sequence ID" value="MBB5698508.1"/>
    <property type="molecule type" value="Genomic_DNA"/>
</dbReference>
<name>A0A7W9AQ07_9SPHN</name>
<evidence type="ECO:0000313" key="1">
    <source>
        <dbReference type="EMBL" id="MBB5698508.1"/>
    </source>
</evidence>
<sequence>MTSSIVTHVERNAPHIIRSLKDFHRLPFDLSRFSIEDLVVFMYALIRTSTLDADGLYEKVVENRGSIRRETFNFILDTFDGDDPQFHLWRCEMGEFYIPLPEDMFDMSEERPGHRHYRYAGE</sequence>
<gene>
    <name evidence="1" type="ORF">FHR19_001853</name>
</gene>
<keyword evidence="2" id="KW-1185">Reference proteome</keyword>
<evidence type="ECO:0000313" key="2">
    <source>
        <dbReference type="Proteomes" id="UP000557739"/>
    </source>
</evidence>
<reference evidence="1 2" key="1">
    <citation type="submission" date="2020-08" db="EMBL/GenBank/DDBJ databases">
        <title>Genomic Encyclopedia of Type Strains, Phase IV (KMG-IV): sequencing the most valuable type-strain genomes for metagenomic binning, comparative biology and taxonomic classification.</title>
        <authorList>
            <person name="Goeker M."/>
        </authorList>
    </citation>
    <scope>NUCLEOTIDE SEQUENCE [LARGE SCALE GENOMIC DNA]</scope>
    <source>
        <strain evidence="1 2">DSM 27244</strain>
    </source>
</reference>
<dbReference type="Proteomes" id="UP000557739">
    <property type="component" value="Unassembled WGS sequence"/>
</dbReference>
<dbReference type="AlphaFoldDB" id="A0A7W9AQ07"/>
<protein>
    <submittedName>
        <fullName evidence="1">Uncharacterized protein</fullName>
    </submittedName>
</protein>
<proteinExistence type="predicted"/>
<organism evidence="1 2">
    <name type="scientific">Sphingomonas yantingensis</name>
    <dbReference type="NCBI Taxonomy" id="1241761"/>
    <lineage>
        <taxon>Bacteria</taxon>
        <taxon>Pseudomonadati</taxon>
        <taxon>Pseudomonadota</taxon>
        <taxon>Alphaproteobacteria</taxon>
        <taxon>Sphingomonadales</taxon>
        <taxon>Sphingomonadaceae</taxon>
        <taxon>Sphingomonas</taxon>
    </lineage>
</organism>
<accession>A0A7W9AQ07</accession>
<dbReference type="RefSeq" id="WP_184027254.1">
    <property type="nucleotide sequence ID" value="NZ_JACIJJ010000002.1"/>
</dbReference>
<comment type="caution">
    <text evidence="1">The sequence shown here is derived from an EMBL/GenBank/DDBJ whole genome shotgun (WGS) entry which is preliminary data.</text>
</comment>